<dbReference type="EMBL" id="JRTT01000131">
    <property type="protein sequence ID" value="KHD73447.1"/>
    <property type="molecule type" value="Genomic_DNA"/>
</dbReference>
<dbReference type="AlphaFoldDB" id="A0A0A6X0A8"/>
<organism evidence="1 2">
    <name type="scientific">Actinoplanes utahensis</name>
    <dbReference type="NCBI Taxonomy" id="1869"/>
    <lineage>
        <taxon>Bacteria</taxon>
        <taxon>Bacillati</taxon>
        <taxon>Actinomycetota</taxon>
        <taxon>Actinomycetes</taxon>
        <taxon>Micromonosporales</taxon>
        <taxon>Micromonosporaceae</taxon>
        <taxon>Actinoplanes</taxon>
    </lineage>
</organism>
<name>A0A0A6X0A8_ACTUT</name>
<accession>A0A0A6X0A8</accession>
<reference evidence="1 2" key="1">
    <citation type="submission" date="2014-10" db="EMBL/GenBank/DDBJ databases">
        <title>Draft genome sequence of Actinoplanes utahensis NRRL 12052.</title>
        <authorList>
            <person name="Velasco-Bucheli B."/>
            <person name="del Cerro C."/>
            <person name="Hormigo D."/>
            <person name="Garcia J.L."/>
            <person name="Acebal C."/>
            <person name="Arroyo M."/>
            <person name="de la Mata I."/>
        </authorList>
    </citation>
    <scope>NUCLEOTIDE SEQUENCE [LARGE SCALE GENOMIC DNA]</scope>
    <source>
        <strain evidence="1 2">NRRL 12052</strain>
    </source>
</reference>
<dbReference type="Proteomes" id="UP000054537">
    <property type="component" value="Unassembled WGS sequence"/>
</dbReference>
<dbReference type="OrthoDB" id="3291719at2"/>
<keyword evidence="2" id="KW-1185">Reference proteome</keyword>
<gene>
    <name evidence="1" type="ORF">MB27_35200</name>
</gene>
<sequence length="210" mass="23346">MARWATPSLRDLLETAGPDGRAEALTELRAALAGRDVPLDTAGPARIAAALLDEIAEPYLLQRRSVDRPDATRLASTPTGRDLRDRQVRFAERMRRRAVGVLGAEPPGTPDATHVRYLCIATGMLLFGDCYELIALIVTFPFDERGDPRRRQGARDTGMAVQAAAATRTLLEVGLDTLDTTYLTEWVRIMADAREIELRPLLVRWRQWAP</sequence>
<protein>
    <submittedName>
        <fullName evidence="1">Uncharacterized protein</fullName>
    </submittedName>
</protein>
<dbReference type="STRING" id="1869.MB27_35200"/>
<comment type="caution">
    <text evidence="1">The sequence shown here is derived from an EMBL/GenBank/DDBJ whole genome shotgun (WGS) entry which is preliminary data.</text>
</comment>
<evidence type="ECO:0000313" key="1">
    <source>
        <dbReference type="EMBL" id="KHD73447.1"/>
    </source>
</evidence>
<evidence type="ECO:0000313" key="2">
    <source>
        <dbReference type="Proteomes" id="UP000054537"/>
    </source>
</evidence>
<dbReference type="RefSeq" id="WP_043532082.1">
    <property type="nucleotide sequence ID" value="NZ_BAABKU010000007.1"/>
</dbReference>
<proteinExistence type="predicted"/>